<feature type="chain" id="PRO_5019023406" description="Cohesin domain-containing protein" evidence="1">
    <location>
        <begin position="26"/>
        <end position="148"/>
    </location>
</feature>
<proteinExistence type="predicted"/>
<organism evidence="2 3">
    <name type="scientific">Desulfonema ishimotonii</name>
    <dbReference type="NCBI Taxonomy" id="45657"/>
    <lineage>
        <taxon>Bacteria</taxon>
        <taxon>Pseudomonadati</taxon>
        <taxon>Thermodesulfobacteriota</taxon>
        <taxon>Desulfobacteria</taxon>
        <taxon>Desulfobacterales</taxon>
        <taxon>Desulfococcaceae</taxon>
        <taxon>Desulfonema</taxon>
    </lineage>
</organism>
<evidence type="ECO:0000313" key="2">
    <source>
        <dbReference type="EMBL" id="GBC61318.1"/>
    </source>
</evidence>
<feature type="signal peptide" evidence="1">
    <location>
        <begin position="1"/>
        <end position="25"/>
    </location>
</feature>
<reference evidence="3" key="1">
    <citation type="submission" date="2017-11" db="EMBL/GenBank/DDBJ databases">
        <authorList>
            <person name="Watanabe M."/>
            <person name="Kojima H."/>
        </authorList>
    </citation>
    <scope>NUCLEOTIDE SEQUENCE [LARGE SCALE GENOMIC DNA]</scope>
    <source>
        <strain evidence="3">Tokyo 01</strain>
    </source>
</reference>
<evidence type="ECO:0008006" key="4">
    <source>
        <dbReference type="Google" id="ProtNLM"/>
    </source>
</evidence>
<sequence>MLRVLITAALLGCALLHGGAVRCHALSVDFGLSSPDVAAGTPFTVELFADIGKNEQILGWDIDLLFDPLQIAFMGATPGSDWVFPPTPLPDDDVSIAGLAAFGLSSDAGIYGEDILLATIFLECLTAGTSVLDIYTQCRFLKGGGVLN</sequence>
<evidence type="ECO:0000256" key="1">
    <source>
        <dbReference type="SAM" id="SignalP"/>
    </source>
</evidence>
<dbReference type="RefSeq" id="WP_124328619.1">
    <property type="nucleotide sequence ID" value="NZ_BEXT01000001.1"/>
</dbReference>
<dbReference type="AlphaFoldDB" id="A0A401FWH3"/>
<keyword evidence="1" id="KW-0732">Signal</keyword>
<dbReference type="EMBL" id="BEXT01000001">
    <property type="protein sequence ID" value="GBC61318.1"/>
    <property type="molecule type" value="Genomic_DNA"/>
</dbReference>
<keyword evidence="3" id="KW-1185">Reference proteome</keyword>
<accession>A0A401FWH3</accession>
<gene>
    <name evidence="2" type="ORF">DENIS_2278</name>
</gene>
<name>A0A401FWH3_9BACT</name>
<comment type="caution">
    <text evidence="2">The sequence shown here is derived from an EMBL/GenBank/DDBJ whole genome shotgun (WGS) entry which is preliminary data.</text>
</comment>
<dbReference type="Proteomes" id="UP000288096">
    <property type="component" value="Unassembled WGS sequence"/>
</dbReference>
<reference evidence="3" key="2">
    <citation type="submission" date="2019-01" db="EMBL/GenBank/DDBJ databases">
        <title>Genome sequence of Desulfonema ishimotonii strain Tokyo 01.</title>
        <authorList>
            <person name="Fukui M."/>
        </authorList>
    </citation>
    <scope>NUCLEOTIDE SEQUENCE [LARGE SCALE GENOMIC DNA]</scope>
    <source>
        <strain evidence="3">Tokyo 01</strain>
    </source>
</reference>
<protein>
    <recommendedName>
        <fullName evidence="4">Cohesin domain-containing protein</fullName>
    </recommendedName>
</protein>
<evidence type="ECO:0000313" key="3">
    <source>
        <dbReference type="Proteomes" id="UP000288096"/>
    </source>
</evidence>